<dbReference type="EMBL" id="AJWY01005940">
    <property type="protein sequence ID" value="EKC68256.1"/>
    <property type="molecule type" value="Genomic_DNA"/>
</dbReference>
<evidence type="ECO:0000313" key="1">
    <source>
        <dbReference type="EMBL" id="EKC68256.1"/>
    </source>
</evidence>
<proteinExistence type="predicted"/>
<gene>
    <name evidence="1" type="ORF">LEA_08884</name>
</gene>
<comment type="caution">
    <text evidence="1">The sequence shown here is derived from an EMBL/GenBank/DDBJ whole genome shotgun (WGS) entry which is preliminary data.</text>
</comment>
<organism evidence="1">
    <name type="scientific">human gut metagenome</name>
    <dbReference type="NCBI Taxonomy" id="408170"/>
    <lineage>
        <taxon>unclassified sequences</taxon>
        <taxon>metagenomes</taxon>
        <taxon>organismal metagenomes</taxon>
    </lineage>
</organism>
<reference evidence="1" key="1">
    <citation type="journal article" date="2013" name="Environ. Microbiol.">
        <title>Microbiota from the distal guts of lean and obese adolescents exhibit partial functional redundancy besides clear differences in community structure.</title>
        <authorList>
            <person name="Ferrer M."/>
            <person name="Ruiz A."/>
            <person name="Lanza F."/>
            <person name="Haange S.B."/>
            <person name="Oberbach A."/>
            <person name="Till H."/>
            <person name="Bargiela R."/>
            <person name="Campoy C."/>
            <person name="Segura M.T."/>
            <person name="Richter M."/>
            <person name="von Bergen M."/>
            <person name="Seifert J."/>
            <person name="Suarez A."/>
        </authorList>
    </citation>
    <scope>NUCLEOTIDE SEQUENCE</scope>
</reference>
<dbReference type="AlphaFoldDB" id="K1U9Q2"/>
<feature type="non-terminal residue" evidence="1">
    <location>
        <position position="38"/>
    </location>
</feature>
<accession>K1U9Q2</accession>
<name>K1U9Q2_9ZZZZ</name>
<sequence>MADQQVALERLRELYREKNEHLEKFLEPVEPYEFYREI</sequence>
<protein>
    <submittedName>
        <fullName evidence="1">Uncharacterized protein</fullName>
    </submittedName>
</protein>